<dbReference type="Proteomes" id="UP000748752">
    <property type="component" value="Unassembled WGS sequence"/>
</dbReference>
<evidence type="ECO:0000313" key="3">
    <source>
        <dbReference type="Proteomes" id="UP000748752"/>
    </source>
</evidence>
<comment type="caution">
    <text evidence="2">The sequence shown here is derived from an EMBL/GenBank/DDBJ whole genome shotgun (WGS) entry which is preliminary data.</text>
</comment>
<sequence>MQGTGGLAMKPRLADVALGVLLAFGLPSRPATYGHPGRALKSIGMIWAPGQGCYPAPMSRLLIQHRRRTQLDSAAETLDPTSEPMTGLPLMGRVSAGHPVEAIEDPDWI</sequence>
<evidence type="ECO:0000256" key="1">
    <source>
        <dbReference type="SAM" id="MobiDB-lite"/>
    </source>
</evidence>
<accession>A0ABS1CP52</accession>
<keyword evidence="3" id="KW-1185">Reference proteome</keyword>
<gene>
    <name evidence="2" type="ORF">CKO31_23855</name>
</gene>
<organism evidence="2 3">
    <name type="scientific">Thiohalocapsa halophila</name>
    <dbReference type="NCBI Taxonomy" id="69359"/>
    <lineage>
        <taxon>Bacteria</taxon>
        <taxon>Pseudomonadati</taxon>
        <taxon>Pseudomonadota</taxon>
        <taxon>Gammaproteobacteria</taxon>
        <taxon>Chromatiales</taxon>
        <taxon>Chromatiaceae</taxon>
        <taxon>Thiohalocapsa</taxon>
    </lineage>
</organism>
<reference evidence="2 3" key="1">
    <citation type="journal article" date="2020" name="Microorganisms">
        <title>Osmotic Adaptation and Compatible Solute Biosynthesis of Phototrophic Bacteria as Revealed from Genome Analyses.</title>
        <authorList>
            <person name="Imhoff J.F."/>
            <person name="Rahn T."/>
            <person name="Kunzel S."/>
            <person name="Keller A."/>
            <person name="Neulinger S.C."/>
        </authorList>
    </citation>
    <scope>NUCLEOTIDE SEQUENCE [LARGE SCALE GENOMIC DNA]</scope>
    <source>
        <strain evidence="2 3">DSM 6210</strain>
    </source>
</reference>
<name>A0ABS1CP52_9GAMM</name>
<feature type="region of interest" description="Disordered" evidence="1">
    <location>
        <begin position="73"/>
        <end position="93"/>
    </location>
</feature>
<proteinExistence type="predicted"/>
<evidence type="ECO:0000313" key="2">
    <source>
        <dbReference type="EMBL" id="MBK1633721.1"/>
    </source>
</evidence>
<protein>
    <submittedName>
        <fullName evidence="2">Uncharacterized protein</fullName>
    </submittedName>
</protein>
<dbReference type="EMBL" id="NRRV01000110">
    <property type="protein sequence ID" value="MBK1633721.1"/>
    <property type="molecule type" value="Genomic_DNA"/>
</dbReference>